<accession>A0ABS4PHM4</accession>
<dbReference type="EMBL" id="JAGGMS010000001">
    <property type="protein sequence ID" value="MBP2178896.1"/>
    <property type="molecule type" value="Genomic_DNA"/>
</dbReference>
<evidence type="ECO:0000256" key="1">
    <source>
        <dbReference type="SAM" id="Phobius"/>
    </source>
</evidence>
<dbReference type="RefSeq" id="WP_209662578.1">
    <property type="nucleotide sequence ID" value="NZ_JAGGMS010000001.1"/>
</dbReference>
<feature type="transmembrane region" description="Helical" evidence="1">
    <location>
        <begin position="30"/>
        <end position="54"/>
    </location>
</feature>
<gene>
    <name evidence="2" type="ORF">JOM49_000422</name>
</gene>
<keyword evidence="1" id="KW-1133">Transmembrane helix</keyword>
<comment type="caution">
    <text evidence="2">The sequence shown here is derived from an EMBL/GenBank/DDBJ whole genome shotgun (WGS) entry which is preliminary data.</text>
</comment>
<keyword evidence="1" id="KW-0472">Membrane</keyword>
<reference evidence="2 3" key="1">
    <citation type="submission" date="2021-03" db="EMBL/GenBank/DDBJ databases">
        <title>Sequencing the genomes of 1000 actinobacteria strains.</title>
        <authorList>
            <person name="Klenk H.-P."/>
        </authorList>
    </citation>
    <scope>NUCLEOTIDE SEQUENCE [LARGE SCALE GENOMIC DNA]</scope>
    <source>
        <strain evidence="2 3">DSM 45510</strain>
    </source>
</reference>
<evidence type="ECO:0008006" key="4">
    <source>
        <dbReference type="Google" id="ProtNLM"/>
    </source>
</evidence>
<feature type="transmembrane region" description="Helical" evidence="1">
    <location>
        <begin position="61"/>
        <end position="81"/>
    </location>
</feature>
<keyword evidence="3" id="KW-1185">Reference proteome</keyword>
<sequence>MRFLLALPGLAALVYGVTLLVPLADIPVGIWLVAGPLVHDLLLAPLIAVAGYAISRWASPPVLVGGAATGVLCLLAVPLLWRTYGTPPSPGLHDGDTWLGLGLTLAAVWLAAALFTLVKPWVEARKNRG</sequence>
<organism evidence="2 3">
    <name type="scientific">Amycolatopsis magusensis</name>
    <dbReference type="NCBI Taxonomy" id="882444"/>
    <lineage>
        <taxon>Bacteria</taxon>
        <taxon>Bacillati</taxon>
        <taxon>Actinomycetota</taxon>
        <taxon>Actinomycetes</taxon>
        <taxon>Pseudonocardiales</taxon>
        <taxon>Pseudonocardiaceae</taxon>
        <taxon>Amycolatopsis</taxon>
    </lineage>
</organism>
<protein>
    <recommendedName>
        <fullName evidence="4">SPW repeat-containing protein</fullName>
    </recommendedName>
</protein>
<keyword evidence="1" id="KW-0812">Transmembrane</keyword>
<proteinExistence type="predicted"/>
<feature type="transmembrane region" description="Helical" evidence="1">
    <location>
        <begin position="101"/>
        <end position="122"/>
    </location>
</feature>
<evidence type="ECO:0000313" key="2">
    <source>
        <dbReference type="EMBL" id="MBP2178896.1"/>
    </source>
</evidence>
<evidence type="ECO:0000313" key="3">
    <source>
        <dbReference type="Proteomes" id="UP000741013"/>
    </source>
</evidence>
<dbReference type="Proteomes" id="UP000741013">
    <property type="component" value="Unassembled WGS sequence"/>
</dbReference>
<name>A0ABS4PHM4_9PSEU</name>